<dbReference type="InterPro" id="IPR059141">
    <property type="entry name" value="Beta-prop_Nup120_160"/>
</dbReference>
<dbReference type="Pfam" id="PF11715">
    <property type="entry name" value="Beta-prop_Nup120_160"/>
    <property type="match status" value="1"/>
</dbReference>
<protein>
    <recommendedName>
        <fullName evidence="4">Nucleoporin Nup120/160 beta-propeller domain-containing protein</fullName>
    </recommendedName>
</protein>
<evidence type="ECO:0000256" key="3">
    <source>
        <dbReference type="ARBA" id="ARBA00023242"/>
    </source>
</evidence>
<dbReference type="GO" id="GO:0005643">
    <property type="term" value="C:nuclear pore"/>
    <property type="evidence" value="ECO:0007669"/>
    <property type="project" value="UniProtKB-ARBA"/>
</dbReference>
<dbReference type="PANTHER" id="PTHR21286">
    <property type="entry name" value="NUCLEAR PORE COMPLEX PROTEIN NUP160"/>
    <property type="match status" value="1"/>
</dbReference>
<evidence type="ECO:0000256" key="1">
    <source>
        <dbReference type="ARBA" id="ARBA00004123"/>
    </source>
</evidence>
<comment type="subcellular location">
    <subcellularLocation>
        <location evidence="1">Nucleus</location>
    </subcellularLocation>
</comment>
<name>A0A9W4U0Q8_9ASCO</name>
<reference evidence="5" key="1">
    <citation type="submission" date="2022-12" db="EMBL/GenBank/DDBJ databases">
        <authorList>
            <person name="Brejova B."/>
        </authorList>
    </citation>
    <scope>NUCLEOTIDE SEQUENCE</scope>
</reference>
<sequence>MNLYCITNYELPYYDVHLPLKYKEELQSDSSPNDIFNSKLVVYGDILKLQTNGISFTILQDLKTIIFKPVDFESGGKYAIRINLPNKLISTNSIDVSLTNDRIILNLIDESFLFITILVNLDNFVNPWLSLDRFDKWGHISIPYSFELRSSLYYLKNINENNIIVSLKDGGLLHFRRDNVFDDLKVFNFHEPTSLIPFLGFFKKDIVLNGISANSVIDLVVRDHILITLTVSKQLKIWNLDNHQLVKTVALSKDDIWLTSIPKKYLQLNGDILTLFINEDSKFIFKSFNSNFEKADSFIPESPGSKWFIQDYQIQNSYYILWKSNTSSILGIYNNNNNNNNNNNVIFSKLPTQNEEISAFHEESYYFNKIFNSGLYNSLIVDTSLSILSQHVKTKGQNNDSRLFAIEILVTKSLWFKFYQLCEEYKKLSNEVFSLTLFDNLYLSVQSNGIGVFKESQFYESFNGEIINVFEKIKGSISFKTYHKIYQSLLKGEDIDNLYKSYIKMSNTEQQSILDELSKIPNVLDTIKSIINNNDYEMLEAGQINPLGHFGKNLVITSFQSLIEVHKYLLIDLAILFSICESNDQINELFNQVISNLKHYQSLEIIIETNPAHSGISNVENSMFWSMGNQNFNQLLSNLKINDAFEYLSNVFSNSDYLIHVIMELINENKSKELKIYYLDKLGNSDIERVLKGLIYLINNGYNEAYSIFENYESFKDLEIKILRRLSTPGIGKFVTRINKFGKADYYYQLSTLTLTIFTHNSTEEKSQIETSTKLLKLAIEASENTSHIEKFQLQIFHNSLRVSNFEAAVDSLTYLEDNPQFGNLIEKLILRLIKDDFKFIMNEDKLFKKHYYLIDGIISKAADVSNSLTIHKYLYSFRLNHSDKRSAIETLYQFITDNKDSNIKVKLIELYLTILNLMKCLQDDEKWILKEVEGVREVVNLNELTIEYLKFIENV</sequence>
<organism evidence="5 6">
    <name type="scientific">Candida verbasci</name>
    <dbReference type="NCBI Taxonomy" id="1227364"/>
    <lineage>
        <taxon>Eukaryota</taxon>
        <taxon>Fungi</taxon>
        <taxon>Dikarya</taxon>
        <taxon>Ascomycota</taxon>
        <taxon>Saccharomycotina</taxon>
        <taxon>Pichiomycetes</taxon>
        <taxon>Debaryomycetaceae</taxon>
        <taxon>Candida/Lodderomyces clade</taxon>
        <taxon>Candida</taxon>
    </lineage>
</organism>
<accession>A0A9W4U0Q8</accession>
<dbReference type="PANTHER" id="PTHR21286:SF0">
    <property type="entry name" value="NUCLEAR PORE COMPLEX PROTEIN NUP160"/>
    <property type="match status" value="1"/>
</dbReference>
<comment type="caution">
    <text evidence="5">The sequence shown here is derived from an EMBL/GenBank/DDBJ whole genome shotgun (WGS) entry which is preliminary data.</text>
</comment>
<evidence type="ECO:0000259" key="4">
    <source>
        <dbReference type="Pfam" id="PF11715"/>
    </source>
</evidence>
<gene>
    <name evidence="5" type="ORF">CANVERA_P3789</name>
</gene>
<evidence type="ECO:0000313" key="5">
    <source>
        <dbReference type="EMBL" id="CAI5759279.1"/>
    </source>
</evidence>
<proteinExistence type="predicted"/>
<dbReference type="EMBL" id="CANTUO010000004">
    <property type="protein sequence ID" value="CAI5759279.1"/>
    <property type="molecule type" value="Genomic_DNA"/>
</dbReference>
<dbReference type="InterPro" id="IPR021717">
    <property type="entry name" value="Nucleoporin_Nup160"/>
</dbReference>
<keyword evidence="3" id="KW-0539">Nucleus</keyword>
<dbReference type="GO" id="GO:0017056">
    <property type="term" value="F:structural constituent of nuclear pore"/>
    <property type="evidence" value="ECO:0007669"/>
    <property type="project" value="TreeGrafter"/>
</dbReference>
<keyword evidence="2" id="KW-0813">Transport</keyword>
<evidence type="ECO:0000313" key="6">
    <source>
        <dbReference type="Proteomes" id="UP001152885"/>
    </source>
</evidence>
<dbReference type="Proteomes" id="UP001152885">
    <property type="component" value="Unassembled WGS sequence"/>
</dbReference>
<feature type="domain" description="Nucleoporin Nup120/160 beta-propeller" evidence="4">
    <location>
        <begin position="54"/>
        <end position="398"/>
    </location>
</feature>
<dbReference type="OrthoDB" id="67716at2759"/>
<keyword evidence="6" id="KW-1185">Reference proteome</keyword>
<evidence type="ECO:0000256" key="2">
    <source>
        <dbReference type="ARBA" id="ARBA00022448"/>
    </source>
</evidence>
<dbReference type="AlphaFoldDB" id="A0A9W4U0Q8"/>